<sequence>MAPQQKGKQGTKGAKQIVEENKSTLVFYRNMAFGCAAASLLVNFLLFEISKATVIMSILSIIALGAAYQFMAFMSKAKYSETGALLDSGNDLNMEGGIAENVKDLIILTSGTMLLSILSNYFWFLLLLAPCRAVYMLWGSVIKPWLAQKNETEEPEINEKKQRKMERRMRRQR</sequence>
<proteinExistence type="inferred from homology"/>
<protein>
    <recommendedName>
        <fullName evidence="3">Transmembrane protein 208</fullName>
    </recommendedName>
</protein>
<feature type="transmembrane region" description="Helical" evidence="9">
    <location>
        <begin position="27"/>
        <end position="47"/>
    </location>
</feature>
<dbReference type="AlphaFoldDB" id="A0A1I8P7K7"/>
<dbReference type="Pfam" id="PF05620">
    <property type="entry name" value="TMEM208_SND2"/>
    <property type="match status" value="1"/>
</dbReference>
<keyword evidence="5" id="KW-0256">Endoplasmic reticulum</keyword>
<gene>
    <name evidence="10" type="primary">106080987</name>
</gene>
<accession>A0A1I8P7K7</accession>
<evidence type="ECO:0000256" key="6">
    <source>
        <dbReference type="ARBA" id="ARBA00022989"/>
    </source>
</evidence>
<dbReference type="KEGG" id="scac:106080987"/>
<evidence type="ECO:0000313" key="11">
    <source>
        <dbReference type="Proteomes" id="UP000095300"/>
    </source>
</evidence>
<keyword evidence="6 9" id="KW-1133">Transmembrane helix</keyword>
<comment type="similarity">
    <text evidence="2">Belongs to the TMEM208 family.</text>
</comment>
<dbReference type="InterPro" id="IPR008506">
    <property type="entry name" value="SND2/TMEM208"/>
</dbReference>
<dbReference type="GO" id="GO:0005789">
    <property type="term" value="C:endoplasmic reticulum membrane"/>
    <property type="evidence" value="ECO:0007669"/>
    <property type="project" value="UniProtKB-SubCell"/>
</dbReference>
<feature type="compositionally biased region" description="Basic residues" evidence="8">
    <location>
        <begin position="161"/>
        <end position="173"/>
    </location>
</feature>
<dbReference type="PANTHER" id="PTHR13505">
    <property type="entry name" value="TRANSMEMBRANE PROTEIN 208"/>
    <property type="match status" value="1"/>
</dbReference>
<evidence type="ECO:0000256" key="3">
    <source>
        <dbReference type="ARBA" id="ARBA00015033"/>
    </source>
</evidence>
<dbReference type="STRING" id="35570.A0A1I8P7K7"/>
<evidence type="ECO:0000256" key="8">
    <source>
        <dbReference type="SAM" id="MobiDB-lite"/>
    </source>
</evidence>
<feature type="transmembrane region" description="Helical" evidence="9">
    <location>
        <begin position="54"/>
        <end position="74"/>
    </location>
</feature>
<evidence type="ECO:0000256" key="1">
    <source>
        <dbReference type="ARBA" id="ARBA00004477"/>
    </source>
</evidence>
<keyword evidence="11" id="KW-1185">Reference proteome</keyword>
<dbReference type="GO" id="GO:0005773">
    <property type="term" value="C:vacuole"/>
    <property type="evidence" value="ECO:0007669"/>
    <property type="project" value="GOC"/>
</dbReference>
<dbReference type="OrthoDB" id="10012212at2759"/>
<dbReference type="EnsemblMetazoa" id="SCAU005507-RA">
    <property type="protein sequence ID" value="SCAU005507-PA"/>
    <property type="gene ID" value="SCAU005507"/>
</dbReference>
<dbReference type="GO" id="GO:0006624">
    <property type="term" value="P:vacuolar protein processing"/>
    <property type="evidence" value="ECO:0007669"/>
    <property type="project" value="TreeGrafter"/>
</dbReference>
<evidence type="ECO:0000256" key="5">
    <source>
        <dbReference type="ARBA" id="ARBA00022824"/>
    </source>
</evidence>
<keyword evidence="4 9" id="KW-0812">Transmembrane</keyword>
<dbReference type="VEuPathDB" id="VectorBase:SCAU005507"/>
<reference evidence="10" key="1">
    <citation type="submission" date="2020-05" db="UniProtKB">
        <authorList>
            <consortium name="EnsemblMetazoa"/>
        </authorList>
    </citation>
    <scope>IDENTIFICATION</scope>
    <source>
        <strain evidence="10">USDA</strain>
    </source>
</reference>
<organism evidence="10 11">
    <name type="scientific">Stomoxys calcitrans</name>
    <name type="common">Stable fly</name>
    <name type="synonym">Conops calcitrans</name>
    <dbReference type="NCBI Taxonomy" id="35570"/>
    <lineage>
        <taxon>Eukaryota</taxon>
        <taxon>Metazoa</taxon>
        <taxon>Ecdysozoa</taxon>
        <taxon>Arthropoda</taxon>
        <taxon>Hexapoda</taxon>
        <taxon>Insecta</taxon>
        <taxon>Pterygota</taxon>
        <taxon>Neoptera</taxon>
        <taxon>Endopterygota</taxon>
        <taxon>Diptera</taxon>
        <taxon>Brachycera</taxon>
        <taxon>Muscomorpha</taxon>
        <taxon>Muscoidea</taxon>
        <taxon>Muscidae</taxon>
        <taxon>Stomoxys</taxon>
    </lineage>
</organism>
<dbReference type="Proteomes" id="UP000095300">
    <property type="component" value="Unassembled WGS sequence"/>
</dbReference>
<evidence type="ECO:0000256" key="9">
    <source>
        <dbReference type="SAM" id="Phobius"/>
    </source>
</evidence>
<evidence type="ECO:0000256" key="2">
    <source>
        <dbReference type="ARBA" id="ARBA00009950"/>
    </source>
</evidence>
<name>A0A1I8P7K7_STOCA</name>
<evidence type="ECO:0000313" key="10">
    <source>
        <dbReference type="EnsemblMetazoa" id="SCAU005507-PA"/>
    </source>
</evidence>
<comment type="subcellular location">
    <subcellularLocation>
        <location evidence="1">Endoplasmic reticulum membrane</location>
        <topology evidence="1">Multi-pass membrane protein</topology>
    </subcellularLocation>
</comment>
<keyword evidence="7 9" id="KW-0472">Membrane</keyword>
<evidence type="ECO:0000256" key="7">
    <source>
        <dbReference type="ARBA" id="ARBA00023136"/>
    </source>
</evidence>
<feature type="region of interest" description="Disordered" evidence="8">
    <location>
        <begin position="152"/>
        <end position="173"/>
    </location>
</feature>
<feature type="transmembrane region" description="Helical" evidence="9">
    <location>
        <begin position="105"/>
        <end position="128"/>
    </location>
</feature>
<evidence type="ECO:0000256" key="4">
    <source>
        <dbReference type="ARBA" id="ARBA00022692"/>
    </source>
</evidence>
<dbReference type="PANTHER" id="PTHR13505:SF7">
    <property type="entry name" value="TRANSMEMBRANE PROTEIN 208"/>
    <property type="match status" value="1"/>
</dbReference>